<sequence length="889" mass="98688">METITWPAEFTELKELDALLKCGICYDYMKSCMMTSCCHNWTLGHLFVWGVDLRIFGGTDGDVVRAFDYHAIGPGFDSLRVCSLCIRKFMQYKTQCPTCFEETYENSLRNNRPLDQIVAAFKKVRGKLARAVRLAVVSVPASGGGVAVCPPPPPLDVPCTPDHKVVVPSSKRSATGGKGKAAGSQNKKKASSRHLFPTIDELPRQPAVITASMVEQLTSREPNDVVKVVPGMFLSPTKRADNPPGDSQARTKEMSECPVCSVNVPTRNINIHLDSCLERSKEDAKPKSDPDQTKREPMPKRLYNLMSDKELKRVLKECGLSTQGERKAMVARIQRFTVLYNSENDSIKPRPVSELLLQVEREEREEKNPNMIMKSFQARMAVDRKAPVDEIEKLNKKYIEDNKSSFEALIENMRRREGRNIRPLRPARRVESDDGEGESPRPSTSRCEEGVVTTDSGESSPEPGSREGGSRIDWDRTRCLEADSQSTEQKINTLIGADDTVLYSGVFSEGGDDAGGDSTSDSVFELTSSNKKRKAKAAEGNEVTGDPGDGQSSTPKGKLRRTPLGRRRRPAAGEDDVLGVHDGGDDVEMCSSPEMFSDQSSLSEVYESEMPKENGGHNFDDASKSGQESNVGDKGGGTPVAQEETTPGQNKRKKNSEDDLVDEGEDTTPRRSLRKRTKNTQRLGVEAWSWIGGRRPNFSILTVGLNAEDRVRAPKTFVKDTMQETTEIGVCDWSPFCDYNQRPWELAAKLAGFGLRNEGNCTFGVSETVGHVLLECGNYGDLRRKYVRKMGGLELNKMVEKKPPTGSTLRREIRWEQWSPSMSRGGFKGCLWENGALISVLEWNSGLGDFVNCRDIEIFVNSAVGDLPWSIQDDAEDFGLDLVTIRLFR</sequence>
<keyword evidence="7 14" id="KW-0227">DNA damage</keyword>
<keyword evidence="19" id="KW-1185">Reference proteome</keyword>
<feature type="region of interest" description="Disordered" evidence="15">
    <location>
        <begin position="166"/>
        <end position="193"/>
    </location>
</feature>
<dbReference type="AlphaFoldDB" id="A0ABD0YK93"/>
<dbReference type="PROSITE" id="PS50800">
    <property type="entry name" value="SAP"/>
    <property type="match status" value="1"/>
</dbReference>
<dbReference type="GO" id="GO:0008270">
    <property type="term" value="F:zinc ion binding"/>
    <property type="evidence" value="ECO:0007669"/>
    <property type="project" value="UniProtKB-KW"/>
</dbReference>
<feature type="domain" description="UBZ4-type" evidence="17">
    <location>
        <begin position="254"/>
        <end position="281"/>
    </location>
</feature>
<feature type="compositionally biased region" description="Polar residues" evidence="15">
    <location>
        <begin position="483"/>
        <end position="492"/>
    </location>
</feature>
<evidence type="ECO:0000256" key="12">
    <source>
        <dbReference type="ARBA" id="ARBA00023204"/>
    </source>
</evidence>
<accession>A0ABD0YK93</accession>
<evidence type="ECO:0000256" key="7">
    <source>
        <dbReference type="ARBA" id="ARBA00022763"/>
    </source>
</evidence>
<evidence type="ECO:0000313" key="18">
    <source>
        <dbReference type="EMBL" id="KAL1115640.1"/>
    </source>
</evidence>
<dbReference type="SMART" id="SM00734">
    <property type="entry name" value="ZnF_Rad18"/>
    <property type="match status" value="1"/>
</dbReference>
<organism evidence="18 19">
    <name type="scientific">Ranatra chinensis</name>
    <dbReference type="NCBI Taxonomy" id="642074"/>
    <lineage>
        <taxon>Eukaryota</taxon>
        <taxon>Metazoa</taxon>
        <taxon>Ecdysozoa</taxon>
        <taxon>Arthropoda</taxon>
        <taxon>Hexapoda</taxon>
        <taxon>Insecta</taxon>
        <taxon>Pterygota</taxon>
        <taxon>Neoptera</taxon>
        <taxon>Paraneoptera</taxon>
        <taxon>Hemiptera</taxon>
        <taxon>Heteroptera</taxon>
        <taxon>Panheteroptera</taxon>
        <taxon>Nepomorpha</taxon>
        <taxon>Nepidae</taxon>
        <taxon>Ranatrinae</taxon>
        <taxon>Ranatra</taxon>
    </lineage>
</organism>
<evidence type="ECO:0000313" key="19">
    <source>
        <dbReference type="Proteomes" id="UP001558652"/>
    </source>
</evidence>
<feature type="compositionally biased region" description="Basic and acidic residues" evidence="15">
    <location>
        <begin position="609"/>
        <end position="623"/>
    </location>
</feature>
<dbReference type="InterPro" id="IPR039577">
    <property type="entry name" value="Rad18"/>
</dbReference>
<feature type="compositionally biased region" description="Basic residues" evidence="15">
    <location>
        <begin position="557"/>
        <end position="570"/>
    </location>
</feature>
<keyword evidence="9" id="KW-0833">Ubl conjugation pathway</keyword>
<evidence type="ECO:0000256" key="5">
    <source>
        <dbReference type="ARBA" id="ARBA00022679"/>
    </source>
</evidence>
<dbReference type="Pfam" id="PF02037">
    <property type="entry name" value="SAP"/>
    <property type="match status" value="1"/>
</dbReference>
<dbReference type="InterPro" id="IPR006642">
    <property type="entry name" value="Rad18_UBZ4"/>
</dbReference>
<proteinExistence type="predicted"/>
<protein>
    <recommendedName>
        <fullName evidence="4">RING-type E3 ubiquitin transferase</fullName>
        <ecNumber evidence="4">2.3.2.27</ecNumber>
    </recommendedName>
</protein>
<reference evidence="18 19" key="1">
    <citation type="submission" date="2024-07" db="EMBL/GenBank/DDBJ databases">
        <title>Chromosome-level genome assembly of the water stick insect Ranatra chinensis (Heteroptera: Nepidae).</title>
        <authorList>
            <person name="Liu X."/>
        </authorList>
    </citation>
    <scope>NUCLEOTIDE SEQUENCE [LARGE SCALE GENOMIC DNA]</scope>
    <source>
        <strain evidence="18">Cailab_2021Rc</strain>
        <tissue evidence="18">Muscle</tissue>
    </source>
</reference>
<evidence type="ECO:0000256" key="14">
    <source>
        <dbReference type="PROSITE-ProRule" id="PRU01256"/>
    </source>
</evidence>
<feature type="domain" description="SAP" evidence="16">
    <location>
        <begin position="303"/>
        <end position="337"/>
    </location>
</feature>
<evidence type="ECO:0000259" key="16">
    <source>
        <dbReference type="PROSITE" id="PS50800"/>
    </source>
</evidence>
<keyword evidence="10" id="KW-0862">Zinc</keyword>
<evidence type="ECO:0000256" key="8">
    <source>
        <dbReference type="ARBA" id="ARBA00022771"/>
    </source>
</evidence>
<dbReference type="PROSITE" id="PS51908">
    <property type="entry name" value="ZF_UBZ4"/>
    <property type="match status" value="1"/>
</dbReference>
<evidence type="ECO:0000256" key="9">
    <source>
        <dbReference type="ARBA" id="ARBA00022786"/>
    </source>
</evidence>
<evidence type="ECO:0000256" key="2">
    <source>
        <dbReference type="ARBA" id="ARBA00004123"/>
    </source>
</evidence>
<dbReference type="EC" id="2.3.2.27" evidence="4"/>
<evidence type="ECO:0000256" key="1">
    <source>
        <dbReference type="ARBA" id="ARBA00000900"/>
    </source>
</evidence>
<comment type="caution">
    <text evidence="18">The sequence shown here is derived from an EMBL/GenBank/DDBJ whole genome shotgun (WGS) entry which is preliminary data.</text>
</comment>
<keyword evidence="8 14" id="KW-0863">Zinc-finger</keyword>
<keyword evidence="12 14" id="KW-0234">DNA repair</keyword>
<gene>
    <name evidence="18" type="ORF">AAG570_005930</name>
</gene>
<dbReference type="GO" id="GO:0061630">
    <property type="term" value="F:ubiquitin protein ligase activity"/>
    <property type="evidence" value="ECO:0007669"/>
    <property type="project" value="UniProtKB-EC"/>
</dbReference>
<evidence type="ECO:0000256" key="10">
    <source>
        <dbReference type="ARBA" id="ARBA00022833"/>
    </source>
</evidence>
<feature type="region of interest" description="Disordered" evidence="15">
    <location>
        <begin position="277"/>
        <end position="299"/>
    </location>
</feature>
<name>A0ABD0YK93_9HEMI</name>
<comment type="subcellular location">
    <subcellularLocation>
        <location evidence="2">Nucleus</location>
    </subcellularLocation>
</comment>
<evidence type="ECO:0000256" key="13">
    <source>
        <dbReference type="ARBA" id="ARBA00023242"/>
    </source>
</evidence>
<dbReference type="GO" id="GO:0006281">
    <property type="term" value="P:DNA repair"/>
    <property type="evidence" value="ECO:0007669"/>
    <property type="project" value="UniProtKB-KW"/>
</dbReference>
<dbReference type="InterPro" id="IPR003034">
    <property type="entry name" value="SAP_dom"/>
</dbReference>
<keyword evidence="13" id="KW-0539">Nucleus</keyword>
<comment type="pathway">
    <text evidence="3">Protein modification; protein ubiquitination.</text>
</comment>
<dbReference type="Gene3D" id="3.30.40.10">
    <property type="entry name" value="Zinc/RING finger domain, C3HC4 (zinc finger)"/>
    <property type="match status" value="1"/>
</dbReference>
<comment type="catalytic activity">
    <reaction evidence="1">
        <text>S-ubiquitinyl-[E2 ubiquitin-conjugating enzyme]-L-cysteine + [acceptor protein]-L-lysine = [E2 ubiquitin-conjugating enzyme]-L-cysteine + N(6)-ubiquitinyl-[acceptor protein]-L-lysine.</text>
        <dbReference type="EC" id="2.3.2.27"/>
    </reaction>
</comment>
<evidence type="ECO:0000256" key="11">
    <source>
        <dbReference type="ARBA" id="ARBA00023125"/>
    </source>
</evidence>
<dbReference type="GO" id="GO:0005634">
    <property type="term" value="C:nucleus"/>
    <property type="evidence" value="ECO:0007669"/>
    <property type="project" value="UniProtKB-SubCell"/>
</dbReference>
<keyword evidence="11" id="KW-0238">DNA-binding</keyword>
<evidence type="ECO:0000259" key="17">
    <source>
        <dbReference type="PROSITE" id="PS51908"/>
    </source>
</evidence>
<feature type="region of interest" description="Disordered" evidence="15">
    <location>
        <begin position="420"/>
        <end position="678"/>
    </location>
</feature>
<feature type="compositionally biased region" description="Basic and acidic residues" evidence="15">
    <location>
        <begin position="464"/>
        <end position="481"/>
    </location>
</feature>
<dbReference type="Gene3D" id="3.30.160.60">
    <property type="entry name" value="Classic Zinc Finger"/>
    <property type="match status" value="1"/>
</dbReference>
<keyword evidence="5" id="KW-0808">Transferase</keyword>
<evidence type="ECO:0000256" key="15">
    <source>
        <dbReference type="SAM" id="MobiDB-lite"/>
    </source>
</evidence>
<dbReference type="GO" id="GO:0003677">
    <property type="term" value="F:DNA binding"/>
    <property type="evidence" value="ECO:0007669"/>
    <property type="project" value="UniProtKB-KW"/>
</dbReference>
<dbReference type="Proteomes" id="UP001558652">
    <property type="component" value="Unassembled WGS sequence"/>
</dbReference>
<evidence type="ECO:0000256" key="3">
    <source>
        <dbReference type="ARBA" id="ARBA00004906"/>
    </source>
</evidence>
<dbReference type="PANTHER" id="PTHR14134">
    <property type="entry name" value="E3 UBIQUITIN-PROTEIN LIGASE RAD18"/>
    <property type="match status" value="1"/>
</dbReference>
<evidence type="ECO:0000256" key="6">
    <source>
        <dbReference type="ARBA" id="ARBA00022723"/>
    </source>
</evidence>
<dbReference type="EMBL" id="JBFDAA010000019">
    <property type="protein sequence ID" value="KAL1115640.1"/>
    <property type="molecule type" value="Genomic_DNA"/>
</dbReference>
<dbReference type="SMART" id="SM00513">
    <property type="entry name" value="SAP"/>
    <property type="match status" value="1"/>
</dbReference>
<dbReference type="SUPFAM" id="SSF57850">
    <property type="entry name" value="RING/U-box"/>
    <property type="match status" value="1"/>
</dbReference>
<dbReference type="InterPro" id="IPR013083">
    <property type="entry name" value="Znf_RING/FYVE/PHD"/>
</dbReference>
<evidence type="ECO:0000256" key="4">
    <source>
        <dbReference type="ARBA" id="ARBA00012483"/>
    </source>
</evidence>
<dbReference type="PANTHER" id="PTHR14134:SF2">
    <property type="entry name" value="E3 UBIQUITIN-PROTEIN LIGASE RAD18"/>
    <property type="match status" value="1"/>
</dbReference>
<keyword evidence="6" id="KW-0479">Metal-binding</keyword>